<sequence>MTDAAEFIDATLQREGDWYRAEDDRERLGAPEALRFYGASVGAVRGTVRDALRRHRELTHDDVTALASELWSVPVFERRLAAIVLLQTKLELLIGTDLTRIEGFIRSAQVEQLVAPLATDVLGPLLERLPEPSRSRADLTLDRWARDDRWLARAAALVRSTRAS</sequence>
<dbReference type="RefSeq" id="WP_200556302.1">
    <property type="nucleotide sequence ID" value="NZ_JAEPES010000003.1"/>
</dbReference>
<evidence type="ECO:0000313" key="1">
    <source>
        <dbReference type="EMBL" id="MBK4347706.1"/>
    </source>
</evidence>
<dbReference type="AlphaFoldDB" id="A0A934SJC9"/>
<dbReference type="InterPro" id="IPR016024">
    <property type="entry name" value="ARM-type_fold"/>
</dbReference>
<dbReference type="Gene3D" id="1.25.10.90">
    <property type="match status" value="1"/>
</dbReference>
<name>A0A934SJC9_9MICO</name>
<organism evidence="1 2">
    <name type="scientific">Lacisediminihabitans changchengi</name>
    <dbReference type="NCBI Taxonomy" id="2787634"/>
    <lineage>
        <taxon>Bacteria</taxon>
        <taxon>Bacillati</taxon>
        <taxon>Actinomycetota</taxon>
        <taxon>Actinomycetes</taxon>
        <taxon>Micrococcales</taxon>
        <taxon>Microbacteriaceae</taxon>
        <taxon>Lacisediminihabitans</taxon>
    </lineage>
</organism>
<dbReference type="Proteomes" id="UP000636458">
    <property type="component" value="Unassembled WGS sequence"/>
</dbReference>
<keyword evidence="2" id="KW-1185">Reference proteome</keyword>
<dbReference type="EMBL" id="JAEPES010000003">
    <property type="protein sequence ID" value="MBK4347706.1"/>
    <property type="molecule type" value="Genomic_DNA"/>
</dbReference>
<proteinExistence type="predicted"/>
<protein>
    <submittedName>
        <fullName evidence="1">DNA alkylation repair protein</fullName>
    </submittedName>
</protein>
<accession>A0A934SJC9</accession>
<dbReference type="InterPro" id="IPR014825">
    <property type="entry name" value="DNA_alkylation"/>
</dbReference>
<dbReference type="SUPFAM" id="SSF48371">
    <property type="entry name" value="ARM repeat"/>
    <property type="match status" value="1"/>
</dbReference>
<gene>
    <name evidence="1" type="ORF">IV501_08680</name>
</gene>
<comment type="caution">
    <text evidence="1">The sequence shown here is derived from an EMBL/GenBank/DDBJ whole genome shotgun (WGS) entry which is preliminary data.</text>
</comment>
<dbReference type="Pfam" id="PF08713">
    <property type="entry name" value="DNA_alkylation"/>
    <property type="match status" value="1"/>
</dbReference>
<evidence type="ECO:0000313" key="2">
    <source>
        <dbReference type="Proteomes" id="UP000636458"/>
    </source>
</evidence>
<reference evidence="1" key="1">
    <citation type="submission" date="2021-01" db="EMBL/GenBank/DDBJ databases">
        <title>Lacisediminihabitans sp. nov. strain G11-30, isolated from Antarctic Soil.</title>
        <authorList>
            <person name="Li J."/>
        </authorList>
    </citation>
    <scope>NUCLEOTIDE SEQUENCE</scope>
    <source>
        <strain evidence="1">G11-30</strain>
    </source>
</reference>